<name>A0ACC6UYL1_9CREN</name>
<reference evidence="1" key="1">
    <citation type="submission" date="2024-07" db="EMBL/GenBank/DDBJ databases">
        <title>Metagenome and Metagenome-Assembled Genomes of Archaea from a hot spring from the geothermal field of Los Azufres, Mexico.</title>
        <authorList>
            <person name="Marin-Paredes R."/>
            <person name="Martinez-Romero E."/>
            <person name="Servin-Garciduenas L.E."/>
        </authorList>
    </citation>
    <scope>NUCLEOTIDE SEQUENCE</scope>
</reference>
<evidence type="ECO:0000313" key="1">
    <source>
        <dbReference type="EMBL" id="MFB6489746.1"/>
    </source>
</evidence>
<proteinExistence type="predicted"/>
<organism evidence="1 2">
    <name type="scientific">Thermoproteus sp. AZ2</name>
    <dbReference type="NCBI Taxonomy" id="1609232"/>
    <lineage>
        <taxon>Archaea</taxon>
        <taxon>Thermoproteota</taxon>
        <taxon>Thermoprotei</taxon>
        <taxon>Thermoproteales</taxon>
        <taxon>Thermoproteaceae</taxon>
        <taxon>Thermoproteus</taxon>
    </lineage>
</organism>
<dbReference type="Proteomes" id="UP000033636">
    <property type="component" value="Unassembled WGS sequence"/>
</dbReference>
<sequence length="143" mass="14492">MELWAIALLGLAAGALVGLTGSSGVAVVVPALTYMGFSFQRAVAASLAVDVLATSLAVAVYLRAGYVDMGAAAIMGAAAVAGALLGSHIAVRLPGAPLQLAFAASSAYFAYTSIINAKRGSDVGLMPLVRSMMRRLPTPARWP</sequence>
<protein>
    <submittedName>
        <fullName evidence="1">TSUP family transporter</fullName>
    </submittedName>
</protein>
<accession>A0ACC6UYL1</accession>
<evidence type="ECO:0000313" key="2">
    <source>
        <dbReference type="Proteomes" id="UP000033636"/>
    </source>
</evidence>
<gene>
    <name evidence="1" type="ORF">TU35_000625</name>
</gene>
<dbReference type="EMBL" id="JZWT02000002">
    <property type="protein sequence ID" value="MFB6489746.1"/>
    <property type="molecule type" value="Genomic_DNA"/>
</dbReference>
<comment type="caution">
    <text evidence="1">The sequence shown here is derived from an EMBL/GenBank/DDBJ whole genome shotgun (WGS) entry which is preliminary data.</text>
</comment>